<dbReference type="Pfam" id="PF00117">
    <property type="entry name" value="GATase"/>
    <property type="match status" value="1"/>
</dbReference>
<organism evidence="2 3">
    <name type="scientific">Thermococcus paralvinellae</name>
    <dbReference type="NCBI Taxonomy" id="582419"/>
    <lineage>
        <taxon>Archaea</taxon>
        <taxon>Methanobacteriati</taxon>
        <taxon>Methanobacteriota</taxon>
        <taxon>Thermococci</taxon>
        <taxon>Thermococcales</taxon>
        <taxon>Thermococcaceae</taxon>
        <taxon>Thermococcus</taxon>
    </lineage>
</organism>
<dbReference type="Gene3D" id="3.40.50.880">
    <property type="match status" value="1"/>
</dbReference>
<dbReference type="EC" id="6.3.5.2" evidence="2"/>
<dbReference type="SUPFAM" id="SSF52317">
    <property type="entry name" value="Class I glutamine amidotransferase-like"/>
    <property type="match status" value="1"/>
</dbReference>
<keyword evidence="2" id="KW-0436">Ligase</keyword>
<accession>A0A832ZMC7</accession>
<dbReference type="AlphaFoldDB" id="A0A832ZMC7"/>
<protein>
    <submittedName>
        <fullName evidence="2">GMP synthase</fullName>
        <ecNumber evidence="2">6.3.5.2</ecNumber>
    </submittedName>
</protein>
<evidence type="ECO:0000313" key="3">
    <source>
        <dbReference type="Proteomes" id="UP000653692"/>
    </source>
</evidence>
<dbReference type="Proteomes" id="UP000653692">
    <property type="component" value="Unassembled WGS sequence"/>
</dbReference>
<reference evidence="2" key="1">
    <citation type="journal article" date="2020" name="ISME J.">
        <title>Gammaproteobacteria mediating utilization of methyl-, sulfur- and petroleum organic compounds in deep ocean hydrothermal plumes.</title>
        <authorList>
            <person name="Zhou Z."/>
            <person name="Liu Y."/>
            <person name="Pan J."/>
            <person name="Cron B.R."/>
            <person name="Toner B.M."/>
            <person name="Anantharaman K."/>
            <person name="Breier J.A."/>
            <person name="Dick G.J."/>
            <person name="Li M."/>
        </authorList>
    </citation>
    <scope>NUCLEOTIDE SEQUENCE</scope>
    <source>
        <strain evidence="2">SZUA-1476</strain>
    </source>
</reference>
<evidence type="ECO:0000313" key="2">
    <source>
        <dbReference type="EMBL" id="HIP89153.1"/>
    </source>
</evidence>
<dbReference type="PROSITE" id="PS51273">
    <property type="entry name" value="GATASE_TYPE_1"/>
    <property type="match status" value="1"/>
</dbReference>
<feature type="domain" description="Glutamine amidotransferase" evidence="1">
    <location>
        <begin position="4"/>
        <end position="52"/>
    </location>
</feature>
<dbReference type="EMBL" id="DQUR01000145">
    <property type="protein sequence ID" value="HIP89153.1"/>
    <property type="molecule type" value="Genomic_DNA"/>
</dbReference>
<evidence type="ECO:0000259" key="1">
    <source>
        <dbReference type="Pfam" id="PF00117"/>
    </source>
</evidence>
<dbReference type="InterPro" id="IPR017926">
    <property type="entry name" value="GATASE"/>
</dbReference>
<dbReference type="InterPro" id="IPR029062">
    <property type="entry name" value="Class_I_gatase-like"/>
</dbReference>
<proteinExistence type="predicted"/>
<sequence length="53" mass="6075">MIIIMDNHGQYVHRIWRTLRYLGVEARIIPNATPLEEIKAMNPRGIIFSGGPD</sequence>
<name>A0A832ZMC7_9EURY</name>
<dbReference type="GO" id="GO:0003922">
    <property type="term" value="F:GMP synthase (glutamine-hydrolyzing) activity"/>
    <property type="evidence" value="ECO:0007669"/>
    <property type="project" value="UniProtKB-EC"/>
</dbReference>
<comment type="caution">
    <text evidence="2">The sequence shown here is derived from an EMBL/GenBank/DDBJ whole genome shotgun (WGS) entry which is preliminary data.</text>
</comment>
<gene>
    <name evidence="2" type="ORF">EYH24_04265</name>
</gene>
<feature type="non-terminal residue" evidence="2">
    <location>
        <position position="53"/>
    </location>
</feature>